<gene>
    <name evidence="3" type="ORF">RMCB_4681</name>
</gene>
<sequence length="149" mass="15720">MGGRFDGRVARQHSDLTTTRPRVDAAPASRPVFDRIVLALLAVDGVISAVLGGLFLPSYLGVVPFPISAFLSGALNAALVWAAMQCTQSFRFAALPLLTWLATVAVMTLGGPGGDVIFTGHGIMAYSALLFMVVGALPPALLLRRRLTR</sequence>
<feature type="region of interest" description="Disordered" evidence="1">
    <location>
        <begin position="1"/>
        <end position="23"/>
    </location>
</feature>
<dbReference type="STRING" id="146020.RMCB_4681"/>
<dbReference type="AlphaFoldDB" id="A0A124E0I0"/>
<evidence type="ECO:0000313" key="3">
    <source>
        <dbReference type="EMBL" id="GAS90585.1"/>
    </source>
</evidence>
<evidence type="ECO:0000256" key="2">
    <source>
        <dbReference type="SAM" id="Phobius"/>
    </source>
</evidence>
<feature type="transmembrane region" description="Helical" evidence="2">
    <location>
        <begin position="36"/>
        <end position="56"/>
    </location>
</feature>
<dbReference type="Proteomes" id="UP000069620">
    <property type="component" value="Unassembled WGS sequence"/>
</dbReference>
<proteinExistence type="predicted"/>
<keyword evidence="2" id="KW-1133">Transmembrane helix</keyword>
<organism evidence="3 4">
    <name type="scientific">Mycolicibacterium brisbanense</name>
    <dbReference type="NCBI Taxonomy" id="146020"/>
    <lineage>
        <taxon>Bacteria</taxon>
        <taxon>Bacillati</taxon>
        <taxon>Actinomycetota</taxon>
        <taxon>Actinomycetes</taxon>
        <taxon>Mycobacteriales</taxon>
        <taxon>Mycobacteriaceae</taxon>
        <taxon>Mycolicibacterium</taxon>
    </lineage>
</organism>
<feature type="transmembrane region" description="Helical" evidence="2">
    <location>
        <begin position="123"/>
        <end position="143"/>
    </location>
</feature>
<keyword evidence="2" id="KW-0472">Membrane</keyword>
<feature type="compositionally biased region" description="Basic and acidic residues" evidence="1">
    <location>
        <begin position="1"/>
        <end position="14"/>
    </location>
</feature>
<dbReference type="RefSeq" id="WP_029366505.1">
    <property type="nucleotide sequence ID" value="NZ_BCSX01000040.1"/>
</dbReference>
<feature type="transmembrane region" description="Helical" evidence="2">
    <location>
        <begin position="62"/>
        <end position="83"/>
    </location>
</feature>
<reference evidence="4" key="1">
    <citation type="journal article" date="2016" name="Genome Announc.">
        <title>Draft Genome Sequences of Five Rapidly Growing Mycobacterium Species, M. thermoresistibile, M. fortuitum subsp. acetamidolyticum, M. canariasense, M. brisbanense, and M. novocastrense.</title>
        <authorList>
            <person name="Katahira K."/>
            <person name="Ogura Y."/>
            <person name="Gotoh Y."/>
            <person name="Hayashi T."/>
        </authorList>
    </citation>
    <scope>NUCLEOTIDE SEQUENCE [LARGE SCALE GENOMIC DNA]</scope>
    <source>
        <strain evidence="4">JCM15654</strain>
    </source>
</reference>
<keyword evidence="4" id="KW-1185">Reference proteome</keyword>
<dbReference type="EMBL" id="BCSX01000040">
    <property type="protein sequence ID" value="GAS90585.1"/>
    <property type="molecule type" value="Genomic_DNA"/>
</dbReference>
<accession>A0A124E0I0</accession>
<protein>
    <submittedName>
        <fullName evidence="3">Uncharacterized protein</fullName>
    </submittedName>
</protein>
<reference evidence="4" key="2">
    <citation type="submission" date="2016-02" db="EMBL/GenBank/DDBJ databases">
        <title>Draft genome sequence of five rapidly growing Mycobacterium species.</title>
        <authorList>
            <person name="Katahira K."/>
            <person name="Gotou Y."/>
            <person name="Iida K."/>
            <person name="Ogura Y."/>
            <person name="Hayashi T."/>
        </authorList>
    </citation>
    <scope>NUCLEOTIDE SEQUENCE [LARGE SCALE GENOMIC DNA]</scope>
    <source>
        <strain evidence="4">JCM15654</strain>
    </source>
</reference>
<feature type="transmembrane region" description="Helical" evidence="2">
    <location>
        <begin position="90"/>
        <end position="111"/>
    </location>
</feature>
<comment type="caution">
    <text evidence="3">The sequence shown here is derived from an EMBL/GenBank/DDBJ whole genome shotgun (WGS) entry which is preliminary data.</text>
</comment>
<name>A0A124E0I0_9MYCO</name>
<dbReference type="OrthoDB" id="4774349at2"/>
<keyword evidence="2" id="KW-0812">Transmembrane</keyword>
<evidence type="ECO:0000256" key="1">
    <source>
        <dbReference type="SAM" id="MobiDB-lite"/>
    </source>
</evidence>
<evidence type="ECO:0000313" key="4">
    <source>
        <dbReference type="Proteomes" id="UP000069620"/>
    </source>
</evidence>